<evidence type="ECO:0000313" key="4">
    <source>
        <dbReference type="EMBL" id="GAA6499295.1"/>
    </source>
</evidence>
<protein>
    <submittedName>
        <fullName evidence="4">AMP-binding protein</fullName>
    </submittedName>
</protein>
<dbReference type="InterPro" id="IPR042099">
    <property type="entry name" value="ANL_N_sf"/>
</dbReference>
<dbReference type="SUPFAM" id="SSF56801">
    <property type="entry name" value="Acetyl-CoA synthetase-like"/>
    <property type="match status" value="1"/>
</dbReference>
<reference evidence="4 5" key="1">
    <citation type="submission" date="2024-04" db="EMBL/GenBank/DDBJ databases">
        <title>Defined microbial consortia suppress multidrug-resistant proinflammatory Enterobacteriaceae via ecological control.</title>
        <authorList>
            <person name="Furuichi M."/>
            <person name="Kawaguchi T."/>
            <person name="Pust M."/>
            <person name="Yasuma K."/>
            <person name="Plichta D."/>
            <person name="Hasegawa N."/>
            <person name="Ohya T."/>
            <person name="Bhattarai S."/>
            <person name="Sasajima S."/>
            <person name="Aoto Y."/>
            <person name="Tuganbaev T."/>
            <person name="Yaginuma M."/>
            <person name="Ueda M."/>
            <person name="Okahashi N."/>
            <person name="Amafuji K."/>
            <person name="Kiridooshi Y."/>
            <person name="Sugita K."/>
            <person name="Strazar M."/>
            <person name="Skelly A."/>
            <person name="Suda W."/>
            <person name="Hattori M."/>
            <person name="Nakamoto N."/>
            <person name="Caballero S."/>
            <person name="Norman J."/>
            <person name="Olle B."/>
            <person name="Tanoue T."/>
            <person name="Arita M."/>
            <person name="Bucci V."/>
            <person name="Atarashi K."/>
            <person name="Xavier R."/>
            <person name="Honda K."/>
        </authorList>
    </citation>
    <scope>NUCLEOTIDE SEQUENCE [LARGE SCALE GENOMIC DNA]</scope>
    <source>
        <strain evidence="5">k34-0107-D12</strain>
    </source>
</reference>
<dbReference type="Gene3D" id="3.30.300.30">
    <property type="match status" value="1"/>
</dbReference>
<gene>
    <name evidence="4" type="ORF">K340107D12_21110</name>
</gene>
<name>A0ABQ0BRY6_9FIRM</name>
<dbReference type="InterPro" id="IPR000873">
    <property type="entry name" value="AMP-dep_synth/lig_dom"/>
</dbReference>
<evidence type="ECO:0000259" key="3">
    <source>
        <dbReference type="Pfam" id="PF00501"/>
    </source>
</evidence>
<keyword evidence="5" id="KW-1185">Reference proteome</keyword>
<keyword evidence="2" id="KW-0436">Ligase</keyword>
<dbReference type="Gene3D" id="3.40.50.12780">
    <property type="entry name" value="N-terminal domain of ligase-like"/>
    <property type="match status" value="1"/>
</dbReference>
<evidence type="ECO:0000313" key="5">
    <source>
        <dbReference type="Proteomes" id="UP001600941"/>
    </source>
</evidence>
<dbReference type="EMBL" id="BAABZQ010000001">
    <property type="protein sequence ID" value="GAA6499295.1"/>
    <property type="molecule type" value="Genomic_DNA"/>
</dbReference>
<dbReference type="Proteomes" id="UP001600941">
    <property type="component" value="Unassembled WGS sequence"/>
</dbReference>
<dbReference type="RefSeq" id="WP_227211033.1">
    <property type="nucleotide sequence ID" value="NZ_BAABZQ010000001.1"/>
</dbReference>
<feature type="domain" description="AMP-dependent synthetase/ligase" evidence="3">
    <location>
        <begin position="29"/>
        <end position="408"/>
    </location>
</feature>
<comment type="similarity">
    <text evidence="1">Belongs to the ATP-dependent AMP-binding enzyme family.</text>
</comment>
<dbReference type="InterPro" id="IPR045851">
    <property type="entry name" value="AMP-bd_C_sf"/>
</dbReference>
<sequence>MIGTTKERLMELDRLYPHWEEDTLWTRFKKNAIYFQDHVFLIYKDREYTYAESLQEVNRLAKSCYACGMSGQHVAILLYNSPEFVFLTFALAKIGAVKVPINMKLSMEEKAYIIRQSDCHYVIGHAIDKIPFKSLSSFVKCIVICHGEEPDTQTENKIIEWSHFFGMGQELVDSQCFAVSTPECLSDILYTSGSTTFPKGVMLTHDILLRSSFGTCRTRRMELGRRIFVPIPLYHIFAYNEGLLAALWVGGCIVLAHKKADGEYILNLLERSRANDIICVPVIMIHLLEALGEQNAEFPFLHAGYWASTCPDWVWNAAKEKLGISDVTTGYGMTECGSTTTMFSPNCTTEELIGYQGYRKDCGCAGDGAPDGKLLEMQIRDAETGNEILVGHTGELYCRGLTVTKGYYKNDEANQKSFDKDGWFATGDIGKMDLRGRFTFQGRKDHMYKINGENVSPQHLNYVIGSCRQVKAVETVGIESMRYGAVGVAFIDLENDTKECRSEITDYIFRHLSKFQIPKYIVCGDSSSWPRTSCGKIAPGELKKTALIYVECYEKKHMKRGGKAIIWI</sequence>
<dbReference type="Pfam" id="PF00501">
    <property type="entry name" value="AMP-binding"/>
    <property type="match status" value="1"/>
</dbReference>
<dbReference type="PANTHER" id="PTHR43201">
    <property type="entry name" value="ACYL-COA SYNTHETASE"/>
    <property type="match status" value="1"/>
</dbReference>
<proteinExistence type="inferred from homology"/>
<dbReference type="PANTHER" id="PTHR43201:SF5">
    <property type="entry name" value="MEDIUM-CHAIN ACYL-COA LIGASE ACSF2, MITOCHONDRIAL"/>
    <property type="match status" value="1"/>
</dbReference>
<evidence type="ECO:0000256" key="1">
    <source>
        <dbReference type="ARBA" id="ARBA00006432"/>
    </source>
</evidence>
<evidence type="ECO:0000256" key="2">
    <source>
        <dbReference type="ARBA" id="ARBA00022598"/>
    </source>
</evidence>
<accession>A0ABQ0BRY6</accession>
<organism evidence="4 5">
    <name type="scientific">Blautia parvula</name>
    <dbReference type="NCBI Taxonomy" id="2877527"/>
    <lineage>
        <taxon>Bacteria</taxon>
        <taxon>Bacillati</taxon>
        <taxon>Bacillota</taxon>
        <taxon>Clostridia</taxon>
        <taxon>Lachnospirales</taxon>
        <taxon>Lachnospiraceae</taxon>
        <taxon>Blautia</taxon>
    </lineage>
</organism>
<comment type="caution">
    <text evidence="4">The sequence shown here is derived from an EMBL/GenBank/DDBJ whole genome shotgun (WGS) entry which is preliminary data.</text>
</comment>